<dbReference type="Gene3D" id="3.40.50.300">
    <property type="entry name" value="P-loop containing nucleotide triphosphate hydrolases"/>
    <property type="match status" value="1"/>
</dbReference>
<dbReference type="GO" id="GO:0009378">
    <property type="term" value="F:four-way junction helicase activity"/>
    <property type="evidence" value="ECO:0007669"/>
    <property type="project" value="TreeGrafter"/>
</dbReference>
<dbReference type="OrthoDB" id="2505923at2759"/>
<evidence type="ECO:0000256" key="6">
    <source>
        <dbReference type="SAM" id="Coils"/>
    </source>
</evidence>
<feature type="compositionally biased region" description="Polar residues" evidence="7">
    <location>
        <begin position="665"/>
        <end position="676"/>
    </location>
</feature>
<protein>
    <recommendedName>
        <fullName evidence="5">DNA 3'-5' helicase</fullName>
        <ecNumber evidence="5">5.6.2.4</ecNumber>
    </recommendedName>
</protein>
<dbReference type="GO" id="GO:0000724">
    <property type="term" value="P:double-strand break repair via homologous recombination"/>
    <property type="evidence" value="ECO:0007669"/>
    <property type="project" value="TreeGrafter"/>
</dbReference>
<dbReference type="SMART" id="SM00490">
    <property type="entry name" value="HELICc"/>
    <property type="match status" value="1"/>
</dbReference>
<feature type="region of interest" description="Disordered" evidence="7">
    <location>
        <begin position="539"/>
        <end position="562"/>
    </location>
</feature>
<feature type="domain" description="Helicase C-terminal" evidence="9">
    <location>
        <begin position="71"/>
        <end position="222"/>
    </location>
</feature>
<dbReference type="GO" id="GO:0043138">
    <property type="term" value="F:3'-5' DNA helicase activity"/>
    <property type="evidence" value="ECO:0007669"/>
    <property type="project" value="UniProtKB-EC"/>
</dbReference>
<organism evidence="10 11">
    <name type="scientific">Puccinia graminis f. sp. tritici</name>
    <dbReference type="NCBI Taxonomy" id="56615"/>
    <lineage>
        <taxon>Eukaryota</taxon>
        <taxon>Fungi</taxon>
        <taxon>Dikarya</taxon>
        <taxon>Basidiomycota</taxon>
        <taxon>Pucciniomycotina</taxon>
        <taxon>Pucciniomycetes</taxon>
        <taxon>Pucciniales</taxon>
        <taxon>Pucciniaceae</taxon>
        <taxon>Puccinia</taxon>
    </lineage>
</organism>
<keyword evidence="2" id="KW-0238">DNA-binding</keyword>
<evidence type="ECO:0000256" key="4">
    <source>
        <dbReference type="ARBA" id="ARBA00034617"/>
    </source>
</evidence>
<dbReference type="PANTHER" id="PTHR13710:SF105">
    <property type="entry name" value="ATP-DEPENDENT DNA HELICASE Q1"/>
    <property type="match status" value="1"/>
</dbReference>
<dbReference type="InterPro" id="IPR001650">
    <property type="entry name" value="Helicase_C-like"/>
</dbReference>
<dbReference type="GO" id="GO:0005694">
    <property type="term" value="C:chromosome"/>
    <property type="evidence" value="ECO:0007669"/>
    <property type="project" value="TreeGrafter"/>
</dbReference>
<dbReference type="PANTHER" id="PTHR13710">
    <property type="entry name" value="DNA HELICASE RECQ FAMILY MEMBER"/>
    <property type="match status" value="1"/>
</dbReference>
<dbReference type="GO" id="GO:0005737">
    <property type="term" value="C:cytoplasm"/>
    <property type="evidence" value="ECO:0007669"/>
    <property type="project" value="TreeGrafter"/>
</dbReference>
<keyword evidence="3" id="KW-0413">Isomerase</keyword>
<comment type="caution">
    <text evidence="10">The sequence shown here is derived from an EMBL/GenBank/DDBJ whole genome shotgun (WGS) entry which is preliminary data.</text>
</comment>
<feature type="coiled-coil region" evidence="6">
    <location>
        <begin position="488"/>
        <end position="517"/>
    </location>
</feature>
<dbReference type="AlphaFoldDB" id="A0A5B0LJP5"/>
<keyword evidence="11" id="KW-1185">Reference proteome</keyword>
<evidence type="ECO:0000256" key="1">
    <source>
        <dbReference type="ARBA" id="ARBA00005446"/>
    </source>
</evidence>
<evidence type="ECO:0000256" key="8">
    <source>
        <dbReference type="SAM" id="SignalP"/>
    </source>
</evidence>
<evidence type="ECO:0000313" key="11">
    <source>
        <dbReference type="Proteomes" id="UP000324748"/>
    </source>
</evidence>
<feature type="chain" id="PRO_5023087319" description="DNA 3'-5' helicase" evidence="8">
    <location>
        <begin position="22"/>
        <end position="725"/>
    </location>
</feature>
<evidence type="ECO:0000313" key="10">
    <source>
        <dbReference type="EMBL" id="KAA1064832.1"/>
    </source>
</evidence>
<dbReference type="Proteomes" id="UP000324748">
    <property type="component" value="Unassembled WGS sequence"/>
</dbReference>
<evidence type="ECO:0000256" key="3">
    <source>
        <dbReference type="ARBA" id="ARBA00023235"/>
    </source>
</evidence>
<dbReference type="SUPFAM" id="SSF52540">
    <property type="entry name" value="P-loop containing nucleoside triphosphate hydrolases"/>
    <property type="match status" value="1"/>
</dbReference>
<comment type="similarity">
    <text evidence="1">Belongs to the helicase family. RecQ subfamily.</text>
</comment>
<feature type="signal peptide" evidence="8">
    <location>
        <begin position="1"/>
        <end position="21"/>
    </location>
</feature>
<evidence type="ECO:0000259" key="9">
    <source>
        <dbReference type="PROSITE" id="PS51194"/>
    </source>
</evidence>
<gene>
    <name evidence="10" type="ORF">PGT21_016172</name>
</gene>
<name>A0A5B0LJP5_PUCGR</name>
<keyword evidence="6" id="KW-0175">Coiled coil</keyword>
<evidence type="ECO:0000256" key="7">
    <source>
        <dbReference type="SAM" id="MobiDB-lite"/>
    </source>
</evidence>
<evidence type="ECO:0000256" key="5">
    <source>
        <dbReference type="ARBA" id="ARBA00034808"/>
    </source>
</evidence>
<reference evidence="10 11" key="1">
    <citation type="submission" date="2019-05" db="EMBL/GenBank/DDBJ databases">
        <title>Emergence of the Ug99 lineage of the wheat stem rust pathogen through somatic hybridization.</title>
        <authorList>
            <person name="Li F."/>
            <person name="Upadhyaya N.M."/>
            <person name="Sperschneider J."/>
            <person name="Matny O."/>
            <person name="Nguyen-Phuc H."/>
            <person name="Mago R."/>
            <person name="Raley C."/>
            <person name="Miller M.E."/>
            <person name="Silverstein K.A.T."/>
            <person name="Henningsen E."/>
            <person name="Hirsch C.D."/>
            <person name="Visser B."/>
            <person name="Pretorius Z.A."/>
            <person name="Steffenson B.J."/>
            <person name="Schwessinger B."/>
            <person name="Dodds P.N."/>
            <person name="Figueroa M."/>
        </authorList>
    </citation>
    <scope>NUCLEOTIDE SEQUENCE [LARGE SCALE GENOMIC DNA]</scope>
    <source>
        <strain evidence="10">21-0</strain>
    </source>
</reference>
<evidence type="ECO:0000256" key="2">
    <source>
        <dbReference type="ARBA" id="ARBA00023125"/>
    </source>
</evidence>
<comment type="catalytic activity">
    <reaction evidence="4">
        <text>Couples ATP hydrolysis with the unwinding of duplex DNA by translocating in the 3'-5' direction.</text>
        <dbReference type="EC" id="5.6.2.4"/>
    </reaction>
</comment>
<dbReference type="EC" id="5.6.2.4" evidence="5"/>
<dbReference type="GO" id="GO:0003677">
    <property type="term" value="F:DNA binding"/>
    <property type="evidence" value="ECO:0007669"/>
    <property type="project" value="UniProtKB-KW"/>
</dbReference>
<dbReference type="InterPro" id="IPR027417">
    <property type="entry name" value="P-loop_NTPase"/>
</dbReference>
<dbReference type="PROSITE" id="PS51194">
    <property type="entry name" value="HELICASE_CTER"/>
    <property type="match status" value="1"/>
</dbReference>
<dbReference type="EMBL" id="VSWC01000197">
    <property type="protein sequence ID" value="KAA1064832.1"/>
    <property type="molecule type" value="Genomic_DNA"/>
</dbReference>
<feature type="region of interest" description="Disordered" evidence="7">
    <location>
        <begin position="641"/>
        <end position="676"/>
    </location>
</feature>
<feature type="region of interest" description="Disordered" evidence="7">
    <location>
        <begin position="695"/>
        <end position="725"/>
    </location>
</feature>
<accession>A0A5B0LJP5</accession>
<proteinExistence type="inferred from homology"/>
<dbReference type="Pfam" id="PF00271">
    <property type="entry name" value="Helicase_C"/>
    <property type="match status" value="1"/>
</dbReference>
<keyword evidence="8" id="KW-0732">Signal</keyword>
<sequence>MATNNIPVLLLSATCRPVAVAAITTSLMLQPRDINMIDGELTRPELRLIRITMQSTLSSCDDLLRIFAPCSFTSAADSVPMIIYSGTRNRTFQVMKVVNEARNTRNHQYDPIDGFIRRYHSVTSDEDKLRVMDDFGAGRVPVISATMALGLGQNLKRVRCVVHMGRGDPAAIVQMVGRCGRDGNIGLGLLFMEPTRKNGRNLATDFGRGLEQDDDARMDALAVTKVCLRIALNIDNKLGYIPLEPDDPRVMEERLRKIRLGFAKCKCSSCAPDEAISLMKVIQQMTISNFDSMLEDPSSIPKDPTVVTMTRKRKSNGPKGSCAYPKHVAEDLQKHLVHRFEAFYLDHLGPKAEFPPEVFFGLDEAVALVGSIDQIRAGDTSDLKLMERLIGGQCFDGQMASLDQAITDWTQSDYYQQHLHILTDLDRFIESEGIRVRMEMAAGLLALQEAAASRRQSENDAKAKAKTQAKTQAAAARTTARLLRATDLALERARLQSEKAAQKKAKEEERLANLRSQAQARAVAKAAQTAQRAAEKASREAMKGWKQRIGPQDRAGKKTARQERLAQNLARRHESLAAHERPVNMISHNTTMVNDTRDELEQDVTGDDETFRRANGPAGNIEDIENHTRAARIARAESIRQKNQANLNAPKGHWVGPPTIRHMQSKGQTRSQPNVSRVLHSQVSVSGMEGMRADLQSGGVQGLGNSPFHISSEEPSAFEELSLTS</sequence>